<dbReference type="KEGG" id="xfn:XfasM23_1571"/>
<sequence>MLVPDLCPTRRTIRTQGLPNPVSSQLFSTTYLPTYLPAYLPTCLDGWMDGWMDSVPNPRNDPIRCTGSPQNHTNRPVIGGHIKHRRPPMLFVASNAQRQQAPFTSDDPLPFSPQCSAIAQLQSGVLVCWRICLGTHPLLPSLHSSRCPRRSTASNP</sequence>
<protein>
    <submittedName>
        <fullName evidence="1">Uncharacterized protein</fullName>
    </submittedName>
</protein>
<name>B2I702_XYLF2</name>
<dbReference type="Proteomes" id="UP000001698">
    <property type="component" value="Chromosome"/>
</dbReference>
<organism evidence="1 2">
    <name type="scientific">Xylella fastidiosa (strain M23)</name>
    <dbReference type="NCBI Taxonomy" id="405441"/>
    <lineage>
        <taxon>Bacteria</taxon>
        <taxon>Pseudomonadati</taxon>
        <taxon>Pseudomonadota</taxon>
        <taxon>Gammaproteobacteria</taxon>
        <taxon>Lysobacterales</taxon>
        <taxon>Lysobacteraceae</taxon>
        <taxon>Xylella</taxon>
    </lineage>
</organism>
<proteinExistence type="predicted"/>
<accession>B2I702</accession>
<dbReference type="AlphaFoldDB" id="B2I702"/>
<reference evidence="1 2" key="1">
    <citation type="journal article" date="2010" name="J. Bacteriol.">
        <title>Whole genome sequences of two Xylella fastidiosa strains (M12 and M23) causing almond leaf scorch disease in California.</title>
        <authorList>
            <person name="Chen J."/>
            <person name="Xie G."/>
            <person name="Han S."/>
            <person name="Chertkov O."/>
            <person name="Sims D."/>
            <person name="Civerolo E.L."/>
        </authorList>
    </citation>
    <scope>NUCLEOTIDE SEQUENCE [LARGE SCALE GENOMIC DNA]</scope>
    <source>
        <strain evidence="1 2">M23</strain>
    </source>
</reference>
<dbReference type="HOGENOM" id="CLU_1685902_0_0_6"/>
<gene>
    <name evidence="1" type="ordered locus">XfasM23_1571</name>
</gene>
<evidence type="ECO:0000313" key="1">
    <source>
        <dbReference type="EMBL" id="ACB92979.1"/>
    </source>
</evidence>
<evidence type="ECO:0000313" key="2">
    <source>
        <dbReference type="Proteomes" id="UP000001698"/>
    </source>
</evidence>
<dbReference type="EMBL" id="CP001011">
    <property type="protein sequence ID" value="ACB92979.1"/>
    <property type="molecule type" value="Genomic_DNA"/>
</dbReference>